<evidence type="ECO:0000256" key="1">
    <source>
        <dbReference type="ARBA" id="ARBA00004123"/>
    </source>
</evidence>
<dbReference type="AlphaFoldDB" id="A0A0G4KSG1"/>
<dbReference type="GO" id="GO:0090575">
    <property type="term" value="C:RNA polymerase II transcription regulator complex"/>
    <property type="evidence" value="ECO:0007669"/>
    <property type="project" value="TreeGrafter"/>
</dbReference>
<feature type="region of interest" description="Disordered" evidence="5">
    <location>
        <begin position="345"/>
        <end position="383"/>
    </location>
</feature>
<evidence type="ECO:0000313" key="7">
    <source>
        <dbReference type="EMBL" id="CRK12586.1"/>
    </source>
</evidence>
<dbReference type="GO" id="GO:0005737">
    <property type="term" value="C:cytoplasm"/>
    <property type="evidence" value="ECO:0007669"/>
    <property type="project" value="UniProtKB-SubCell"/>
</dbReference>
<accession>A0A0G4KSG1</accession>
<gene>
    <name evidence="7" type="ORF">BN1723_001838</name>
</gene>
<dbReference type="Proteomes" id="UP000045706">
    <property type="component" value="Unassembled WGS sequence"/>
</dbReference>
<evidence type="ECO:0000259" key="6">
    <source>
        <dbReference type="PROSITE" id="PS50217"/>
    </source>
</evidence>
<dbReference type="InterPro" id="IPR050936">
    <property type="entry name" value="AP-1-like"/>
</dbReference>
<dbReference type="InterPro" id="IPR004827">
    <property type="entry name" value="bZIP"/>
</dbReference>
<dbReference type="GO" id="GO:0000976">
    <property type="term" value="F:transcription cis-regulatory region binding"/>
    <property type="evidence" value="ECO:0007669"/>
    <property type="project" value="InterPro"/>
</dbReference>
<feature type="compositionally biased region" description="Polar residues" evidence="5">
    <location>
        <begin position="45"/>
        <end position="56"/>
    </location>
</feature>
<feature type="region of interest" description="Disordered" evidence="5">
    <location>
        <begin position="258"/>
        <end position="308"/>
    </location>
</feature>
<proteinExistence type="inferred from homology"/>
<feature type="compositionally biased region" description="Acidic residues" evidence="5">
    <location>
        <begin position="118"/>
        <end position="127"/>
    </location>
</feature>
<evidence type="ECO:0000313" key="8">
    <source>
        <dbReference type="Proteomes" id="UP000045706"/>
    </source>
</evidence>
<dbReference type="SUPFAM" id="SSF57959">
    <property type="entry name" value="Leucine zipper domain"/>
    <property type="match status" value="1"/>
</dbReference>
<protein>
    <recommendedName>
        <fullName evidence="6">BZIP domain-containing protein</fullName>
    </recommendedName>
</protein>
<feature type="region of interest" description="Disordered" evidence="5">
    <location>
        <begin position="34"/>
        <end position="71"/>
    </location>
</feature>
<keyword evidence="3" id="KW-0539">Nucleus</keyword>
<feature type="compositionally biased region" description="Low complexity" evidence="5">
    <location>
        <begin position="291"/>
        <end position="300"/>
    </location>
</feature>
<dbReference type="CDD" id="cd14688">
    <property type="entry name" value="bZIP_YAP"/>
    <property type="match status" value="1"/>
</dbReference>
<dbReference type="Gene3D" id="1.20.5.170">
    <property type="match status" value="1"/>
</dbReference>
<dbReference type="PANTHER" id="PTHR40621:SF6">
    <property type="entry name" value="AP-1-LIKE TRANSCRIPTION FACTOR YAP1-RELATED"/>
    <property type="match status" value="1"/>
</dbReference>
<dbReference type="GO" id="GO:0001228">
    <property type="term" value="F:DNA-binding transcription activator activity, RNA polymerase II-specific"/>
    <property type="evidence" value="ECO:0007669"/>
    <property type="project" value="TreeGrafter"/>
</dbReference>
<dbReference type="InterPro" id="IPR046347">
    <property type="entry name" value="bZIP_sf"/>
</dbReference>
<dbReference type="Gene3D" id="1.10.238.100">
    <property type="entry name" value="YAP1 redox domain. Chain B"/>
    <property type="match status" value="2"/>
</dbReference>
<evidence type="ECO:0000256" key="3">
    <source>
        <dbReference type="ARBA" id="ARBA00023242"/>
    </source>
</evidence>
<feature type="compositionally biased region" description="Basic and acidic residues" evidence="5">
    <location>
        <begin position="130"/>
        <end position="141"/>
    </location>
</feature>
<evidence type="ECO:0000256" key="4">
    <source>
        <dbReference type="ARBA" id="ARBA00038132"/>
    </source>
</evidence>
<evidence type="ECO:0000256" key="5">
    <source>
        <dbReference type="SAM" id="MobiDB-lite"/>
    </source>
</evidence>
<dbReference type="SMART" id="SM00338">
    <property type="entry name" value="BRLZ"/>
    <property type="match status" value="1"/>
</dbReference>
<feature type="compositionally biased region" description="Polar residues" evidence="5">
    <location>
        <begin position="268"/>
        <end position="284"/>
    </location>
</feature>
<evidence type="ECO:0000256" key="2">
    <source>
        <dbReference type="ARBA" id="ARBA00004496"/>
    </source>
</evidence>
<feature type="domain" description="BZIP" evidence="6">
    <location>
        <begin position="151"/>
        <end position="214"/>
    </location>
</feature>
<comment type="similarity">
    <text evidence="4">Belongs to the bZIP family. YAP subfamily.</text>
</comment>
<feature type="compositionally biased region" description="Basic and acidic residues" evidence="5">
    <location>
        <begin position="167"/>
        <end position="181"/>
    </location>
</feature>
<name>A0A0G4KSG1_VERLO</name>
<sequence length="660" mass="71480">MASTNAQAGSNNLFLTPQQQSLLFAALNSNKQASYPSPVVKHVSESPTSLQTSPNQGAGIKRSTDTPYLDNYDYDFGDSSFDFEFADTSQASMIGDLPNLAKTGGNEGESSDKRAHPDDDDDDDESPGNDAKRRESTEKVAKKPGRKPLTSEPSSKRKAQNRAAQRAFRERKEKHLKDLEDKVDELQKASEAANNENSVLRSQVDKMTSELAEYKNRFAAMNSRSLSQNKTTGLGFGAPALGNLNDVNFQFEFPKFGVLPGPPAATEASPQNSTASVSPHQSSARKPMSPPQSKSSSESPLGVGSDLNALPKDDISSFSSFFNPAITRGSMSTSRASVDSNPYSFNNGTATSSPSSSTQSNAGPSSSCGTSPEPFTQSPMGFKPVETMTTIGEEQTALTTDQNNNSSNSNFGHFASVDNISFDWLAQQNGGQFDPQLFGDYRDTQTTVLPTATFDDSFFNDALDTDFFMPYNMAPSPAVSKKSNNLIDQIDAANNADDEVAKPDQIETNYGCTKVWERLQNCPKVQNGEFDLDDLCSELQKKAKCSGQGPVVSETDFQKVVQKWMGKDAACVDPPAPHVVLWQAAPYDSSITRERLQNCPKVQNGEFDLDDLCSELQKKAKCSGQGPVVSETDFQKVVQKWMGKDAACVDPPAPVNASQH</sequence>
<feature type="compositionally biased region" description="Low complexity" evidence="5">
    <location>
        <begin position="346"/>
        <end position="367"/>
    </location>
</feature>
<reference evidence="8" key="1">
    <citation type="submission" date="2015-05" db="EMBL/GenBank/DDBJ databases">
        <authorList>
            <person name="Fogelqvist Johan"/>
        </authorList>
    </citation>
    <scope>NUCLEOTIDE SEQUENCE [LARGE SCALE GENOMIC DNA]</scope>
</reference>
<comment type="subcellular location">
    <subcellularLocation>
        <location evidence="2">Cytoplasm</location>
    </subcellularLocation>
    <subcellularLocation>
        <location evidence="1">Nucleus</location>
    </subcellularLocation>
</comment>
<dbReference type="SUPFAM" id="SSF111430">
    <property type="entry name" value="YAP1 redox domain"/>
    <property type="match status" value="2"/>
</dbReference>
<dbReference type="InterPro" id="IPR013910">
    <property type="entry name" value="TF_PAP1"/>
</dbReference>
<organism evidence="7 8">
    <name type="scientific">Verticillium longisporum</name>
    <name type="common">Verticillium dahliae var. longisporum</name>
    <dbReference type="NCBI Taxonomy" id="100787"/>
    <lineage>
        <taxon>Eukaryota</taxon>
        <taxon>Fungi</taxon>
        <taxon>Dikarya</taxon>
        <taxon>Ascomycota</taxon>
        <taxon>Pezizomycotina</taxon>
        <taxon>Sordariomycetes</taxon>
        <taxon>Hypocreomycetidae</taxon>
        <taxon>Glomerellales</taxon>
        <taxon>Plectosphaerellaceae</taxon>
        <taxon>Verticillium</taxon>
    </lineage>
</organism>
<dbReference type="InterPro" id="IPR023167">
    <property type="entry name" value="Yap1_redox_dom_sf"/>
</dbReference>
<feature type="region of interest" description="Disordered" evidence="5">
    <location>
        <begin position="95"/>
        <end position="181"/>
    </location>
</feature>
<dbReference type="FunFam" id="1.20.5.170:FF:000067">
    <property type="entry name" value="BZIP transcription factor"/>
    <property type="match status" value="1"/>
</dbReference>
<dbReference type="Pfam" id="PF08601">
    <property type="entry name" value="PAP1"/>
    <property type="match status" value="3"/>
</dbReference>
<dbReference type="PROSITE" id="PS50217">
    <property type="entry name" value="BZIP"/>
    <property type="match status" value="1"/>
</dbReference>
<dbReference type="EMBL" id="CVQI01003335">
    <property type="protein sequence ID" value="CRK12586.1"/>
    <property type="molecule type" value="Genomic_DNA"/>
</dbReference>
<dbReference type="GO" id="GO:0034599">
    <property type="term" value="P:cellular response to oxidative stress"/>
    <property type="evidence" value="ECO:0007669"/>
    <property type="project" value="UniProtKB-ARBA"/>
</dbReference>
<feature type="compositionally biased region" description="Polar residues" evidence="5">
    <location>
        <begin position="368"/>
        <end position="379"/>
    </location>
</feature>
<dbReference type="PANTHER" id="PTHR40621">
    <property type="entry name" value="TRANSCRIPTION FACTOR KAPC-RELATED"/>
    <property type="match status" value="1"/>
</dbReference>
<dbReference type="PROSITE" id="PS00036">
    <property type="entry name" value="BZIP_BASIC"/>
    <property type="match status" value="1"/>
</dbReference>
<dbReference type="Pfam" id="PF00170">
    <property type="entry name" value="bZIP_1"/>
    <property type="match status" value="1"/>
</dbReference>